<dbReference type="Gene3D" id="1.10.10.10">
    <property type="entry name" value="Winged helix-like DNA-binding domain superfamily/Winged helix DNA-binding domain"/>
    <property type="match status" value="1"/>
</dbReference>
<dbReference type="SUPFAM" id="SSF53383">
    <property type="entry name" value="PLP-dependent transferases"/>
    <property type="match status" value="1"/>
</dbReference>
<feature type="domain" description="HTH gntR-type" evidence="6">
    <location>
        <begin position="10"/>
        <end position="77"/>
    </location>
</feature>
<dbReference type="CDD" id="cd07377">
    <property type="entry name" value="WHTH_GntR"/>
    <property type="match status" value="1"/>
</dbReference>
<evidence type="ECO:0000256" key="1">
    <source>
        <dbReference type="ARBA" id="ARBA00005384"/>
    </source>
</evidence>
<dbReference type="InterPro" id="IPR015424">
    <property type="entry name" value="PyrdxlP-dep_Trfase"/>
</dbReference>
<dbReference type="RefSeq" id="WP_344839938.1">
    <property type="nucleotide sequence ID" value="NZ_BAAAUV010000054.1"/>
</dbReference>
<keyword evidence="4" id="KW-0238">DNA-binding</keyword>
<dbReference type="EMBL" id="BAAAUV010000054">
    <property type="protein sequence ID" value="GAA3242861.1"/>
    <property type="molecule type" value="Genomic_DNA"/>
</dbReference>
<dbReference type="GO" id="GO:0008483">
    <property type="term" value="F:transaminase activity"/>
    <property type="evidence" value="ECO:0007669"/>
    <property type="project" value="UniProtKB-KW"/>
</dbReference>
<evidence type="ECO:0000256" key="2">
    <source>
        <dbReference type="ARBA" id="ARBA00022898"/>
    </source>
</evidence>
<evidence type="ECO:0000256" key="5">
    <source>
        <dbReference type="ARBA" id="ARBA00023163"/>
    </source>
</evidence>
<dbReference type="SUPFAM" id="SSF46785">
    <property type="entry name" value="Winged helix' DNA-binding domain"/>
    <property type="match status" value="1"/>
</dbReference>
<dbReference type="CDD" id="cd00609">
    <property type="entry name" value="AAT_like"/>
    <property type="match status" value="1"/>
</dbReference>
<dbReference type="Pfam" id="PF00155">
    <property type="entry name" value="Aminotran_1_2"/>
    <property type="match status" value="1"/>
</dbReference>
<evidence type="ECO:0000313" key="8">
    <source>
        <dbReference type="Proteomes" id="UP001501237"/>
    </source>
</evidence>
<keyword evidence="8" id="KW-1185">Reference proteome</keyword>
<sequence>MLVLDPDSAEPLYRQVRRALELSIADGGFRGGRLPSSRELAAELGVSRNTVGLAYQELVADGVVIAQPRSGFVVNAELTARRPAPDHGGAEPRWLERLVPPPGVGALPHIRKPADWDGYPYPFLTGHLPAGSFPERAWLHCLREALRPEHRRHSLQDAIDADDPLLVEAVCREILPRRGVAAAPDRVLITLGSQQGLHLVASALVTQGSPVAVENPGYPDARHILARAGARLVAADVDAEGLVLDGRVLAADMIVTTPTHHYPSNVTMSGRRRQRLVAAARERGIVVVEDDYDSELRYVGRASPALASLDPGAVVHLGSFSKFLSPGLRLGFVAGPPALIEHLRDLRRYMVRHPPGHQQRALALLIASGDYRKGVRQLRRDLRLRWDLTATAVARHLPAWTVQPRSGGVSLWIGAPGGLDTRVLAERLRPRGVLIEPGGTFFLPAGGAEPPQNWIKLGFGAMDPARIDEGVARIAAESALM</sequence>
<dbReference type="InterPro" id="IPR000524">
    <property type="entry name" value="Tscrpt_reg_HTH_GntR"/>
</dbReference>
<evidence type="ECO:0000313" key="7">
    <source>
        <dbReference type="EMBL" id="GAA3242861.1"/>
    </source>
</evidence>
<comment type="caution">
    <text evidence="7">The sequence shown here is derived from an EMBL/GenBank/DDBJ whole genome shotgun (WGS) entry which is preliminary data.</text>
</comment>
<dbReference type="Proteomes" id="UP001501237">
    <property type="component" value="Unassembled WGS sequence"/>
</dbReference>
<dbReference type="InterPro" id="IPR004839">
    <property type="entry name" value="Aminotransferase_I/II_large"/>
</dbReference>
<dbReference type="Gene3D" id="3.40.640.10">
    <property type="entry name" value="Type I PLP-dependent aspartate aminotransferase-like (Major domain)"/>
    <property type="match status" value="1"/>
</dbReference>
<dbReference type="PANTHER" id="PTHR46577">
    <property type="entry name" value="HTH-TYPE TRANSCRIPTIONAL REGULATORY PROTEIN GABR"/>
    <property type="match status" value="1"/>
</dbReference>
<keyword evidence="3" id="KW-0805">Transcription regulation</keyword>
<keyword evidence="7" id="KW-0808">Transferase</keyword>
<evidence type="ECO:0000256" key="4">
    <source>
        <dbReference type="ARBA" id="ARBA00023125"/>
    </source>
</evidence>
<dbReference type="InterPro" id="IPR015421">
    <property type="entry name" value="PyrdxlP-dep_Trfase_major"/>
</dbReference>
<gene>
    <name evidence="7" type="ORF">GCM10010468_80750</name>
</gene>
<comment type="similarity">
    <text evidence="1">In the C-terminal section; belongs to the class-I pyridoxal-phosphate-dependent aminotransferase family.</text>
</comment>
<keyword evidence="5" id="KW-0804">Transcription</keyword>
<protein>
    <submittedName>
        <fullName evidence="7">PLP-dependent aminotransferase family protein</fullName>
    </submittedName>
</protein>
<dbReference type="InterPro" id="IPR051446">
    <property type="entry name" value="HTH_trans_reg/aminotransferase"/>
</dbReference>
<dbReference type="Pfam" id="PF00392">
    <property type="entry name" value="GntR"/>
    <property type="match status" value="1"/>
</dbReference>
<dbReference type="PROSITE" id="PS50949">
    <property type="entry name" value="HTH_GNTR"/>
    <property type="match status" value="1"/>
</dbReference>
<proteinExistence type="inferred from homology"/>
<organism evidence="7 8">
    <name type="scientific">Actinocorallia longicatena</name>
    <dbReference type="NCBI Taxonomy" id="111803"/>
    <lineage>
        <taxon>Bacteria</taxon>
        <taxon>Bacillati</taxon>
        <taxon>Actinomycetota</taxon>
        <taxon>Actinomycetes</taxon>
        <taxon>Streptosporangiales</taxon>
        <taxon>Thermomonosporaceae</taxon>
        <taxon>Actinocorallia</taxon>
    </lineage>
</organism>
<keyword evidence="2" id="KW-0663">Pyridoxal phosphate</keyword>
<keyword evidence="7" id="KW-0032">Aminotransferase</keyword>
<dbReference type="InterPro" id="IPR036388">
    <property type="entry name" value="WH-like_DNA-bd_sf"/>
</dbReference>
<dbReference type="InterPro" id="IPR036390">
    <property type="entry name" value="WH_DNA-bd_sf"/>
</dbReference>
<reference evidence="8" key="1">
    <citation type="journal article" date="2019" name="Int. J. Syst. Evol. Microbiol.">
        <title>The Global Catalogue of Microorganisms (GCM) 10K type strain sequencing project: providing services to taxonomists for standard genome sequencing and annotation.</title>
        <authorList>
            <consortium name="The Broad Institute Genomics Platform"/>
            <consortium name="The Broad Institute Genome Sequencing Center for Infectious Disease"/>
            <person name="Wu L."/>
            <person name="Ma J."/>
        </authorList>
    </citation>
    <scope>NUCLEOTIDE SEQUENCE [LARGE SCALE GENOMIC DNA]</scope>
    <source>
        <strain evidence="8">JCM 9377</strain>
    </source>
</reference>
<dbReference type="PANTHER" id="PTHR46577:SF1">
    <property type="entry name" value="HTH-TYPE TRANSCRIPTIONAL REGULATORY PROTEIN GABR"/>
    <property type="match status" value="1"/>
</dbReference>
<name>A0ABP6QNU5_9ACTN</name>
<evidence type="ECO:0000259" key="6">
    <source>
        <dbReference type="PROSITE" id="PS50949"/>
    </source>
</evidence>
<dbReference type="PRINTS" id="PR00035">
    <property type="entry name" value="HTHGNTR"/>
</dbReference>
<accession>A0ABP6QNU5</accession>
<dbReference type="SMART" id="SM00345">
    <property type="entry name" value="HTH_GNTR"/>
    <property type="match status" value="1"/>
</dbReference>
<evidence type="ECO:0000256" key="3">
    <source>
        <dbReference type="ARBA" id="ARBA00023015"/>
    </source>
</evidence>